<dbReference type="KEGG" id="dmm:dnm_055790"/>
<dbReference type="GO" id="GO:0030288">
    <property type="term" value="C:outer membrane-bounded periplasmic space"/>
    <property type="evidence" value="ECO:0007669"/>
    <property type="project" value="TreeGrafter"/>
</dbReference>
<gene>
    <name evidence="2" type="ORF">dnm_055790</name>
</gene>
<accession>A0A975BQH7</accession>
<dbReference type="Pfam" id="PF13180">
    <property type="entry name" value="PDZ_2"/>
    <property type="match status" value="1"/>
</dbReference>
<sequence>MNKRLLHNSIFFIGFLILSLSVPATQSLSVEEKSEKFGGLGMVVAQIFDQEVENHLGSLVVLGVLDGKPAASHGIQKGDIITHIDGELTKGMMFEDLILKKLRGPIGSKAALTVSRHGEKTPLNFNLTRIEIKYTPEKKAD</sequence>
<evidence type="ECO:0000313" key="3">
    <source>
        <dbReference type="Proteomes" id="UP000663722"/>
    </source>
</evidence>
<dbReference type="CDD" id="cd06782">
    <property type="entry name" value="cpPDZ_CPP-like"/>
    <property type="match status" value="1"/>
</dbReference>
<dbReference type="GO" id="GO:0007165">
    <property type="term" value="P:signal transduction"/>
    <property type="evidence" value="ECO:0007669"/>
    <property type="project" value="TreeGrafter"/>
</dbReference>
<dbReference type="SMART" id="SM00228">
    <property type="entry name" value="PDZ"/>
    <property type="match status" value="1"/>
</dbReference>
<reference evidence="2" key="1">
    <citation type="journal article" date="2021" name="Microb. Physiol.">
        <title>Proteogenomic Insights into the Physiology of Marine, Sulfate-Reducing, Filamentous Desulfonema limicola and Desulfonema magnum.</title>
        <authorList>
            <person name="Schnaars V."/>
            <person name="Wohlbrand L."/>
            <person name="Scheve S."/>
            <person name="Hinrichs C."/>
            <person name="Reinhardt R."/>
            <person name="Rabus R."/>
        </authorList>
    </citation>
    <scope>NUCLEOTIDE SEQUENCE</scope>
    <source>
        <strain evidence="2">4be13</strain>
    </source>
</reference>
<keyword evidence="3" id="KW-1185">Reference proteome</keyword>
<name>A0A975BQH7_9BACT</name>
<dbReference type="PROSITE" id="PS50106">
    <property type="entry name" value="PDZ"/>
    <property type="match status" value="1"/>
</dbReference>
<dbReference type="SUPFAM" id="SSF50156">
    <property type="entry name" value="PDZ domain-like"/>
    <property type="match status" value="1"/>
</dbReference>
<dbReference type="PANTHER" id="PTHR32060:SF30">
    <property type="entry name" value="CARBOXY-TERMINAL PROCESSING PROTEASE CTPA"/>
    <property type="match status" value="1"/>
</dbReference>
<dbReference type="RefSeq" id="WP_207678104.1">
    <property type="nucleotide sequence ID" value="NZ_CP061800.1"/>
</dbReference>
<proteinExistence type="predicted"/>
<dbReference type="InterPro" id="IPR036034">
    <property type="entry name" value="PDZ_sf"/>
</dbReference>
<protein>
    <submittedName>
        <fullName evidence="2">PDZ domain-containing protein</fullName>
    </submittedName>
</protein>
<feature type="domain" description="PDZ" evidence="1">
    <location>
        <begin position="27"/>
        <end position="98"/>
    </location>
</feature>
<dbReference type="Proteomes" id="UP000663722">
    <property type="component" value="Chromosome"/>
</dbReference>
<dbReference type="EMBL" id="CP061800">
    <property type="protein sequence ID" value="QTA89523.1"/>
    <property type="molecule type" value="Genomic_DNA"/>
</dbReference>
<dbReference type="GO" id="GO:0004175">
    <property type="term" value="F:endopeptidase activity"/>
    <property type="evidence" value="ECO:0007669"/>
    <property type="project" value="TreeGrafter"/>
</dbReference>
<dbReference type="InterPro" id="IPR001478">
    <property type="entry name" value="PDZ"/>
</dbReference>
<evidence type="ECO:0000259" key="1">
    <source>
        <dbReference type="PROSITE" id="PS50106"/>
    </source>
</evidence>
<dbReference type="AlphaFoldDB" id="A0A975BQH7"/>
<organism evidence="2 3">
    <name type="scientific">Desulfonema magnum</name>
    <dbReference type="NCBI Taxonomy" id="45655"/>
    <lineage>
        <taxon>Bacteria</taxon>
        <taxon>Pseudomonadati</taxon>
        <taxon>Thermodesulfobacteriota</taxon>
        <taxon>Desulfobacteria</taxon>
        <taxon>Desulfobacterales</taxon>
        <taxon>Desulfococcaceae</taxon>
        <taxon>Desulfonema</taxon>
    </lineage>
</organism>
<dbReference type="PANTHER" id="PTHR32060">
    <property type="entry name" value="TAIL-SPECIFIC PROTEASE"/>
    <property type="match status" value="1"/>
</dbReference>
<evidence type="ECO:0000313" key="2">
    <source>
        <dbReference type="EMBL" id="QTA89523.1"/>
    </source>
</evidence>
<dbReference type="Gene3D" id="2.30.42.10">
    <property type="match status" value="1"/>
</dbReference>